<accession>A0ABD3V1M5</accession>
<feature type="compositionally biased region" description="Acidic residues" evidence="2">
    <location>
        <begin position="1"/>
        <end position="11"/>
    </location>
</feature>
<name>A0ABD3V1M5_SINWO</name>
<feature type="compositionally biased region" description="Polar residues" evidence="2">
    <location>
        <begin position="624"/>
        <end position="645"/>
    </location>
</feature>
<feature type="region of interest" description="Disordered" evidence="2">
    <location>
        <begin position="1"/>
        <end position="34"/>
    </location>
</feature>
<comment type="similarity">
    <text evidence="1">Belongs to the PP2C family.</text>
</comment>
<keyword evidence="5" id="KW-1185">Reference proteome</keyword>
<proteinExistence type="inferred from homology"/>
<feature type="compositionally biased region" description="Acidic residues" evidence="2">
    <location>
        <begin position="689"/>
        <end position="702"/>
    </location>
</feature>
<dbReference type="PANTHER" id="PTHR13832">
    <property type="entry name" value="PROTEIN PHOSPHATASE 2C"/>
    <property type="match status" value="1"/>
</dbReference>
<evidence type="ECO:0000256" key="2">
    <source>
        <dbReference type="SAM" id="MobiDB-lite"/>
    </source>
</evidence>
<feature type="compositionally biased region" description="Basic and acidic residues" evidence="2">
    <location>
        <begin position="397"/>
        <end position="409"/>
    </location>
</feature>
<dbReference type="SMART" id="SM00332">
    <property type="entry name" value="PP2Cc"/>
    <property type="match status" value="1"/>
</dbReference>
<feature type="region of interest" description="Disordered" evidence="2">
    <location>
        <begin position="576"/>
        <end position="719"/>
    </location>
</feature>
<dbReference type="CDD" id="cd00143">
    <property type="entry name" value="PP2Cc"/>
    <property type="match status" value="1"/>
</dbReference>
<evidence type="ECO:0000313" key="5">
    <source>
        <dbReference type="Proteomes" id="UP001634394"/>
    </source>
</evidence>
<reference evidence="4 5" key="1">
    <citation type="submission" date="2024-11" db="EMBL/GenBank/DDBJ databases">
        <title>Chromosome-level genome assembly of the freshwater bivalve Anodonta woodiana.</title>
        <authorList>
            <person name="Chen X."/>
        </authorList>
    </citation>
    <scope>NUCLEOTIDE SEQUENCE [LARGE SCALE GENOMIC DNA]</scope>
    <source>
        <strain evidence="4">MN2024</strain>
        <tissue evidence="4">Gills</tissue>
    </source>
</reference>
<feature type="region of interest" description="Disordered" evidence="2">
    <location>
        <begin position="397"/>
        <end position="416"/>
    </location>
</feature>
<dbReference type="InterPro" id="IPR015655">
    <property type="entry name" value="PP2C"/>
</dbReference>
<gene>
    <name evidence="4" type="ORF">ACJMK2_014345</name>
</gene>
<sequence>MEQKEQEEEESTQSSLYSVPDYNPTKEFQGKDINRSYTPETDLPFFPSNPDISVSCEKCGQYVSLQFLKKHRLYHTALTTMHYTKEQPQTVEALLRRRNAILKKMMASGNQESSAMLQKVEKVNDAYEYLKVHLDGTFEELRQFQEDIDTEVSGIGLNCSPDCALALGIAASENKRWKNDMEDTRTYQDCFGEDADKCYLALFDGHQGRFAADVAASELHRLLLNELAKFDPKTKSTYVMNLAEKTDLSQYNFSRPNTSNSERVQLHEESVNIIDQIINLCESKYKDLIKSGITTYGEIDDYMLDTERTDLTTDSVDNAIKQNKNKKSPFTLKMERAFQKAYYLLDILLSYGRDEKSRVRWSGCSALTIVIQNTFTPLKKVFGELSDTVEDKQVKVSFGENKENEEEKQALTSPDPPKEHGVIYLANAGNVQAVLVRGNHPYLISKEHTPSNLKERNRVLKCGGTLSESTAECRVNGVLCATRGLGNHGDKKLKECVLVEPYTTCVPIDQYAQFLFMATKGVWDVFSVKEAANLLKRKLESLIPSKNKSLLPSNQLPAPSIISSTLKPLLEEVNTSHRVSFSEPEGSDRSLRDDKDAKSDTSGNYSKPHSLAAVQEVKDEGQRSRPSSKISTQNEQEDLTNQPQKNGKVVNPSMPLERSKLGSGQTQTGKKSLDFDLETEIGSCKDQGESGDESGNEADVETYGDGLSMPNTSQLSQYGGSLTQEQYQREFAKRMAEHLVQAALLAGAKDNITVMVVLLPGCGL</sequence>
<comment type="caution">
    <text evidence="4">The sequence shown here is derived from an EMBL/GenBank/DDBJ whole genome shotgun (WGS) entry which is preliminary data.</text>
</comment>
<dbReference type="AlphaFoldDB" id="A0ABD3V1M5"/>
<protein>
    <recommendedName>
        <fullName evidence="3">PPM-type phosphatase domain-containing protein</fullName>
    </recommendedName>
</protein>
<dbReference type="PANTHER" id="PTHR13832:SF837">
    <property type="entry name" value="PROTEIN PHOSPHATASE 2C-LIKE DOMAIN-CONTAINING PROTEIN 1"/>
    <property type="match status" value="1"/>
</dbReference>
<evidence type="ECO:0000256" key="1">
    <source>
        <dbReference type="ARBA" id="ARBA00006702"/>
    </source>
</evidence>
<evidence type="ECO:0000259" key="3">
    <source>
        <dbReference type="PROSITE" id="PS51746"/>
    </source>
</evidence>
<dbReference type="InterPro" id="IPR001932">
    <property type="entry name" value="PPM-type_phosphatase-like_dom"/>
</dbReference>
<dbReference type="Pfam" id="PF00481">
    <property type="entry name" value="PP2C"/>
    <property type="match status" value="1"/>
</dbReference>
<organism evidence="4 5">
    <name type="scientific">Sinanodonta woodiana</name>
    <name type="common">Chinese pond mussel</name>
    <name type="synonym">Anodonta woodiana</name>
    <dbReference type="NCBI Taxonomy" id="1069815"/>
    <lineage>
        <taxon>Eukaryota</taxon>
        <taxon>Metazoa</taxon>
        <taxon>Spiralia</taxon>
        <taxon>Lophotrochozoa</taxon>
        <taxon>Mollusca</taxon>
        <taxon>Bivalvia</taxon>
        <taxon>Autobranchia</taxon>
        <taxon>Heteroconchia</taxon>
        <taxon>Palaeoheterodonta</taxon>
        <taxon>Unionida</taxon>
        <taxon>Unionoidea</taxon>
        <taxon>Unionidae</taxon>
        <taxon>Unioninae</taxon>
        <taxon>Sinanodonta</taxon>
    </lineage>
</organism>
<dbReference type="InterPro" id="IPR036457">
    <property type="entry name" value="PPM-type-like_dom_sf"/>
</dbReference>
<feature type="domain" description="PPM-type phosphatase" evidence="3">
    <location>
        <begin position="168"/>
        <end position="759"/>
    </location>
</feature>
<dbReference type="PROSITE" id="PS51746">
    <property type="entry name" value="PPM_2"/>
    <property type="match status" value="1"/>
</dbReference>
<evidence type="ECO:0000313" key="4">
    <source>
        <dbReference type="EMBL" id="KAL3855116.1"/>
    </source>
</evidence>
<feature type="compositionally biased region" description="Basic and acidic residues" evidence="2">
    <location>
        <begin position="586"/>
        <end position="599"/>
    </location>
</feature>
<dbReference type="Gene3D" id="3.60.40.10">
    <property type="entry name" value="PPM-type phosphatase domain"/>
    <property type="match status" value="1"/>
</dbReference>
<dbReference type="SUPFAM" id="SSF81606">
    <property type="entry name" value="PP2C-like"/>
    <property type="match status" value="1"/>
</dbReference>
<dbReference type="EMBL" id="JBJQND010000014">
    <property type="protein sequence ID" value="KAL3855116.1"/>
    <property type="molecule type" value="Genomic_DNA"/>
</dbReference>
<feature type="compositionally biased region" description="Polar residues" evidence="2">
    <location>
        <begin position="709"/>
        <end position="719"/>
    </location>
</feature>
<dbReference type="Proteomes" id="UP001634394">
    <property type="component" value="Unassembled WGS sequence"/>
</dbReference>